<evidence type="ECO:0008006" key="3">
    <source>
        <dbReference type="Google" id="ProtNLM"/>
    </source>
</evidence>
<organism evidence="1 2">
    <name type="scientific">Paenibacillus chartarius</name>
    <dbReference type="NCBI Taxonomy" id="747481"/>
    <lineage>
        <taxon>Bacteria</taxon>
        <taxon>Bacillati</taxon>
        <taxon>Bacillota</taxon>
        <taxon>Bacilli</taxon>
        <taxon>Bacillales</taxon>
        <taxon>Paenibacillaceae</taxon>
        <taxon>Paenibacillus</taxon>
    </lineage>
</organism>
<name>A0ABV6DV91_9BACL</name>
<sequence length="158" mass="17515">MITWPEEVIGFLRRPVPIFLHVAAARIGKVPFTCRGYGFAAEPESGRLGVYVLKSQWLRLNAYMEGGRETAVLLTSGVDNESYQFKGTLQASRALNREDARTIEEQRKRVYQYAPHLLPVLHVSPSGCLAIELRIRAIYSQTPEPEAGSLIAGEGAEA</sequence>
<gene>
    <name evidence="1" type="ORF">ACFFK0_29685</name>
</gene>
<dbReference type="RefSeq" id="WP_377474885.1">
    <property type="nucleotide sequence ID" value="NZ_JBHLWN010000122.1"/>
</dbReference>
<evidence type="ECO:0000313" key="1">
    <source>
        <dbReference type="EMBL" id="MFC0216572.1"/>
    </source>
</evidence>
<reference evidence="1 2" key="1">
    <citation type="submission" date="2024-09" db="EMBL/GenBank/DDBJ databases">
        <authorList>
            <person name="Sun Q."/>
            <person name="Mori K."/>
        </authorList>
    </citation>
    <scope>NUCLEOTIDE SEQUENCE [LARGE SCALE GENOMIC DNA]</scope>
    <source>
        <strain evidence="1 2">CCM 7759</strain>
    </source>
</reference>
<evidence type="ECO:0000313" key="2">
    <source>
        <dbReference type="Proteomes" id="UP001589776"/>
    </source>
</evidence>
<accession>A0ABV6DV91</accession>
<protein>
    <recommendedName>
        <fullName evidence="3">Pyridoxamine 5'-phosphate oxidase putative domain-containing protein</fullName>
    </recommendedName>
</protein>
<dbReference type="EMBL" id="JBHLWN010000122">
    <property type="protein sequence ID" value="MFC0216572.1"/>
    <property type="molecule type" value="Genomic_DNA"/>
</dbReference>
<dbReference type="Proteomes" id="UP001589776">
    <property type="component" value="Unassembled WGS sequence"/>
</dbReference>
<proteinExistence type="predicted"/>
<keyword evidence="2" id="KW-1185">Reference proteome</keyword>
<comment type="caution">
    <text evidence="1">The sequence shown here is derived from an EMBL/GenBank/DDBJ whole genome shotgun (WGS) entry which is preliminary data.</text>
</comment>